<dbReference type="Pfam" id="PF08666">
    <property type="entry name" value="SAF"/>
    <property type="match status" value="1"/>
</dbReference>
<name>A0A6F8XL06_9ACTN</name>
<dbReference type="KEGG" id="pfla:Pflav_009050"/>
<dbReference type="AlphaFoldDB" id="A0A6F8XL06"/>
<dbReference type="SMART" id="SM00858">
    <property type="entry name" value="SAF"/>
    <property type="match status" value="1"/>
</dbReference>
<feature type="domain" description="SAF" evidence="1">
    <location>
        <begin position="24"/>
        <end position="87"/>
    </location>
</feature>
<sequence>MGAVLVVVCALAFGVTAVRVDPRTAVLAVARPLPAGHALTDADLMVVQIVPDAAISTVAETHRSTVVGRTLRLPLAANSLLSDTLLGPAAWPPAGQSVIAVSLKPGRAPAGVAAGVQVLVMVVPASSGNAGAPAGQVEQAEAAVVSAAPADTSGTTVVSLLMTSANAVRIAGASGDAVLVVQGRAG</sequence>
<evidence type="ECO:0000259" key="1">
    <source>
        <dbReference type="SMART" id="SM00858"/>
    </source>
</evidence>
<evidence type="ECO:0000313" key="3">
    <source>
        <dbReference type="Proteomes" id="UP000502508"/>
    </source>
</evidence>
<reference evidence="2 3" key="2">
    <citation type="submission" date="2020-03" db="EMBL/GenBank/DDBJ databases">
        <authorList>
            <person name="Ichikawa N."/>
            <person name="Kimura A."/>
            <person name="Kitahashi Y."/>
            <person name="Uohara A."/>
        </authorList>
    </citation>
    <scope>NUCLEOTIDE SEQUENCE [LARGE SCALE GENOMIC DNA]</scope>
    <source>
        <strain evidence="2 3">NBRC 107702</strain>
    </source>
</reference>
<keyword evidence="3" id="KW-1185">Reference proteome</keyword>
<dbReference type="Proteomes" id="UP000502508">
    <property type="component" value="Chromosome"/>
</dbReference>
<dbReference type="InterPro" id="IPR013974">
    <property type="entry name" value="SAF"/>
</dbReference>
<gene>
    <name evidence="2" type="ORF">Pflav_009050</name>
</gene>
<protein>
    <recommendedName>
        <fullName evidence="1">SAF domain-containing protein</fullName>
    </recommendedName>
</protein>
<reference evidence="2 3" key="1">
    <citation type="submission" date="2020-03" db="EMBL/GenBank/DDBJ databases">
        <title>Whole genome shotgun sequence of Phytohabitans flavus NBRC 107702.</title>
        <authorList>
            <person name="Komaki H."/>
            <person name="Tamura T."/>
        </authorList>
    </citation>
    <scope>NUCLEOTIDE SEQUENCE [LARGE SCALE GENOMIC DNA]</scope>
    <source>
        <strain evidence="2 3">NBRC 107702</strain>
    </source>
</reference>
<organism evidence="2 3">
    <name type="scientific">Phytohabitans flavus</name>
    <dbReference type="NCBI Taxonomy" id="1076124"/>
    <lineage>
        <taxon>Bacteria</taxon>
        <taxon>Bacillati</taxon>
        <taxon>Actinomycetota</taxon>
        <taxon>Actinomycetes</taxon>
        <taxon>Micromonosporales</taxon>
        <taxon>Micromonosporaceae</taxon>
    </lineage>
</organism>
<proteinExistence type="predicted"/>
<dbReference type="CDD" id="cd11614">
    <property type="entry name" value="SAF_CpaB_FlgA_like"/>
    <property type="match status" value="1"/>
</dbReference>
<evidence type="ECO:0000313" key="2">
    <source>
        <dbReference type="EMBL" id="BCB74495.1"/>
    </source>
</evidence>
<accession>A0A6F8XL06</accession>
<dbReference type="EMBL" id="AP022870">
    <property type="protein sequence ID" value="BCB74495.1"/>
    <property type="molecule type" value="Genomic_DNA"/>
</dbReference>